<dbReference type="Proteomes" id="UP000001357">
    <property type="component" value="Unassembled WGS sequence"/>
</dbReference>
<comment type="subcellular location">
    <subcellularLocation>
        <location evidence="1">Cell projection</location>
        <location evidence="1">Cilium</location>
    </subcellularLocation>
</comment>
<dbReference type="GeneID" id="5887776"/>
<feature type="non-terminal residue" evidence="10">
    <location>
        <position position="1"/>
    </location>
</feature>
<evidence type="ECO:0000313" key="11">
    <source>
        <dbReference type="Proteomes" id="UP000001357"/>
    </source>
</evidence>
<evidence type="ECO:0000256" key="1">
    <source>
        <dbReference type="ARBA" id="ARBA00004138"/>
    </source>
</evidence>
<feature type="region of interest" description="Disordered" evidence="8">
    <location>
        <begin position="331"/>
        <end position="365"/>
    </location>
</feature>
<evidence type="ECO:0000313" key="10">
    <source>
        <dbReference type="EMBL" id="EDQ93107.1"/>
    </source>
</evidence>
<evidence type="ECO:0000256" key="3">
    <source>
        <dbReference type="ARBA" id="ARBA00023069"/>
    </source>
</evidence>
<dbReference type="AlphaFoldDB" id="A9UQU7"/>
<feature type="non-terminal residue" evidence="10">
    <location>
        <position position="365"/>
    </location>
</feature>
<name>A9UQU7_MONBE</name>
<evidence type="ECO:0000256" key="7">
    <source>
        <dbReference type="SAM" id="Coils"/>
    </source>
</evidence>
<proteinExistence type="inferred from homology"/>
<dbReference type="RefSeq" id="XP_001742869.1">
    <property type="nucleotide sequence ID" value="XM_001742817.1"/>
</dbReference>
<feature type="compositionally biased region" description="Basic and acidic residues" evidence="8">
    <location>
        <begin position="170"/>
        <end position="179"/>
    </location>
</feature>
<dbReference type="KEGG" id="mbr:MONBRDRAFT_1351"/>
<gene>
    <name evidence="10" type="ORF">MONBRDRAFT_1351</name>
</gene>
<evidence type="ECO:0000259" key="9">
    <source>
        <dbReference type="Pfam" id="PF13868"/>
    </source>
</evidence>
<dbReference type="InterPro" id="IPR043597">
    <property type="entry name" value="TPH_dom"/>
</dbReference>
<dbReference type="InterPro" id="IPR043596">
    <property type="entry name" value="CFAP53/TCHP"/>
</dbReference>
<feature type="region of interest" description="Disordered" evidence="8">
    <location>
        <begin position="160"/>
        <end position="179"/>
    </location>
</feature>
<dbReference type="InParanoid" id="A9UQU7"/>
<keyword evidence="2 7" id="KW-0175">Coiled coil</keyword>
<protein>
    <recommendedName>
        <fullName evidence="6">Cilia- and flagella-associated protein 53</fullName>
    </recommendedName>
</protein>
<evidence type="ECO:0000256" key="8">
    <source>
        <dbReference type="SAM" id="MobiDB-lite"/>
    </source>
</evidence>
<dbReference type="OMA" id="EENDRMY"/>
<dbReference type="PANTHER" id="PTHR31183:SF1">
    <property type="entry name" value="CILIA- AND FLAGELLA-ASSOCIATED PROTEIN 53"/>
    <property type="match status" value="1"/>
</dbReference>
<feature type="compositionally biased region" description="Basic and acidic residues" evidence="8">
    <location>
        <begin position="331"/>
        <end position="351"/>
    </location>
</feature>
<evidence type="ECO:0000256" key="4">
    <source>
        <dbReference type="ARBA" id="ARBA00023273"/>
    </source>
</evidence>
<feature type="coiled-coil region" evidence="7">
    <location>
        <begin position="21"/>
        <end position="55"/>
    </location>
</feature>
<evidence type="ECO:0000256" key="5">
    <source>
        <dbReference type="ARBA" id="ARBA00033747"/>
    </source>
</evidence>
<dbReference type="STRING" id="81824.A9UQU7"/>
<dbReference type="PANTHER" id="PTHR31183">
    <property type="entry name" value="TRICHOPLEIN KERATIN FILAMENT-BINDING PROTEIN FAMILY MEMBER"/>
    <property type="match status" value="1"/>
</dbReference>
<feature type="domain" description="Trichohyalin-plectin-homology" evidence="9">
    <location>
        <begin position="60"/>
        <end position="365"/>
    </location>
</feature>
<dbReference type="Pfam" id="PF13868">
    <property type="entry name" value="TPH"/>
    <property type="match status" value="1"/>
</dbReference>
<keyword evidence="11" id="KW-1185">Reference proteome</keyword>
<organism evidence="10 11">
    <name type="scientific">Monosiga brevicollis</name>
    <name type="common">Choanoflagellate</name>
    <dbReference type="NCBI Taxonomy" id="81824"/>
    <lineage>
        <taxon>Eukaryota</taxon>
        <taxon>Choanoflagellata</taxon>
        <taxon>Craspedida</taxon>
        <taxon>Salpingoecidae</taxon>
        <taxon>Monosiga</taxon>
    </lineage>
</organism>
<reference evidence="10 11" key="1">
    <citation type="journal article" date="2008" name="Nature">
        <title>The genome of the choanoflagellate Monosiga brevicollis and the origin of metazoans.</title>
        <authorList>
            <consortium name="JGI Sequencing"/>
            <person name="King N."/>
            <person name="Westbrook M.J."/>
            <person name="Young S.L."/>
            <person name="Kuo A."/>
            <person name="Abedin M."/>
            <person name="Chapman J."/>
            <person name="Fairclough S."/>
            <person name="Hellsten U."/>
            <person name="Isogai Y."/>
            <person name="Letunic I."/>
            <person name="Marr M."/>
            <person name="Pincus D."/>
            <person name="Putnam N."/>
            <person name="Rokas A."/>
            <person name="Wright K.J."/>
            <person name="Zuzow R."/>
            <person name="Dirks W."/>
            <person name="Good M."/>
            <person name="Goodstein D."/>
            <person name="Lemons D."/>
            <person name="Li W."/>
            <person name="Lyons J.B."/>
            <person name="Morris A."/>
            <person name="Nichols S."/>
            <person name="Richter D.J."/>
            <person name="Salamov A."/>
            <person name="Bork P."/>
            <person name="Lim W.A."/>
            <person name="Manning G."/>
            <person name="Miller W.T."/>
            <person name="McGinnis W."/>
            <person name="Shapiro H."/>
            <person name="Tjian R."/>
            <person name="Grigoriev I.V."/>
            <person name="Rokhsar D."/>
        </authorList>
    </citation>
    <scope>NUCLEOTIDE SEQUENCE [LARGE SCALE GENOMIC DNA]</scope>
    <source>
        <strain evidence="11">MX1 / ATCC 50154</strain>
    </source>
</reference>
<evidence type="ECO:0000256" key="2">
    <source>
        <dbReference type="ARBA" id="ARBA00023054"/>
    </source>
</evidence>
<dbReference type="EMBL" id="CH991543">
    <property type="protein sequence ID" value="EDQ93107.1"/>
    <property type="molecule type" value="Genomic_DNA"/>
</dbReference>
<dbReference type="FunCoup" id="A9UQU7">
    <property type="interactions" value="2"/>
</dbReference>
<evidence type="ECO:0000256" key="6">
    <source>
        <dbReference type="ARBA" id="ARBA00033773"/>
    </source>
</evidence>
<sequence>RLRELLQEEERLLIAEAAATVETTLDKQARMRERIKSLRENRESERLQVVEEKKRQLFLNNCDPVRQVQRNMAEAEVHRVRQQQLEEKAHHQRRKEAIDQLYDRLWLEDKEAKDAKAARDKAAAQARTQQQKEILQAQMAAVEEARHREMALREEEESLRRQAEALQAEEEGKLRQRKAEQQRRLKMEMDRHNRHATAIRQKEQEDELKRDAELLQQVLDAAQGEEQYQRDHKQQLQREMRLYRQYAEDIAAQRRAMEESVELFHQQEAQRAIDRLQAKLDREQAARDSLMQEVMAVRRQQIAGKLAGVQAERDEAAREYHELMLAMEAHDQAEAEAQEATRQRRLNHAEQLRQQAETNRRLREE</sequence>
<dbReference type="GO" id="GO:0005929">
    <property type="term" value="C:cilium"/>
    <property type="evidence" value="ECO:0007669"/>
    <property type="project" value="UniProtKB-SubCell"/>
</dbReference>
<keyword evidence="4" id="KW-0966">Cell projection</keyword>
<keyword evidence="3" id="KW-0969">Cilium</keyword>
<comment type="similarity">
    <text evidence="5">Belongs to the CFAP53 family.</text>
</comment>
<accession>A9UQU7</accession>